<feature type="signal peptide" evidence="2">
    <location>
        <begin position="1"/>
        <end position="15"/>
    </location>
</feature>
<reference evidence="4" key="1">
    <citation type="journal article" date="2006" name="Science">
        <title>Ancient noncoding elements conserved in the human genome.</title>
        <authorList>
            <person name="Venkatesh B."/>
            <person name="Kirkness E.F."/>
            <person name="Loh Y.H."/>
            <person name="Halpern A.L."/>
            <person name="Lee A.P."/>
            <person name="Johnson J."/>
            <person name="Dandona N."/>
            <person name="Viswanathan L.D."/>
            <person name="Tay A."/>
            <person name="Venter J.C."/>
            <person name="Strausberg R.L."/>
            <person name="Brenner S."/>
        </authorList>
    </citation>
    <scope>NUCLEOTIDE SEQUENCE [LARGE SCALE GENOMIC DNA]</scope>
</reference>
<evidence type="ECO:0000313" key="3">
    <source>
        <dbReference type="Ensembl" id="ENSCMIP00000005862.1"/>
    </source>
</evidence>
<reference evidence="4" key="3">
    <citation type="journal article" date="2014" name="Nature">
        <title>Elephant shark genome provides unique insights into gnathostome evolution.</title>
        <authorList>
            <consortium name="International Elephant Shark Genome Sequencing Consortium"/>
            <person name="Venkatesh B."/>
            <person name="Lee A.P."/>
            <person name="Ravi V."/>
            <person name="Maurya A.K."/>
            <person name="Lian M.M."/>
            <person name="Swann J.B."/>
            <person name="Ohta Y."/>
            <person name="Flajnik M.F."/>
            <person name="Sutoh Y."/>
            <person name="Kasahara M."/>
            <person name="Hoon S."/>
            <person name="Gangu V."/>
            <person name="Roy S.W."/>
            <person name="Irimia M."/>
            <person name="Korzh V."/>
            <person name="Kondrychyn I."/>
            <person name="Lim Z.W."/>
            <person name="Tay B.H."/>
            <person name="Tohari S."/>
            <person name="Kong K.W."/>
            <person name="Ho S."/>
            <person name="Lorente-Galdos B."/>
            <person name="Quilez J."/>
            <person name="Marques-Bonet T."/>
            <person name="Raney B.J."/>
            <person name="Ingham P.W."/>
            <person name="Tay A."/>
            <person name="Hillier L.W."/>
            <person name="Minx P."/>
            <person name="Boehm T."/>
            <person name="Wilson R.K."/>
            <person name="Brenner S."/>
            <person name="Warren W.C."/>
        </authorList>
    </citation>
    <scope>NUCLEOTIDE SEQUENCE [LARGE SCALE GENOMIC DNA]</scope>
</reference>
<dbReference type="PROSITE" id="PS51470">
    <property type="entry name" value="FG_GAP"/>
    <property type="match status" value="1"/>
</dbReference>
<dbReference type="GO" id="GO:0005178">
    <property type="term" value="F:integrin binding"/>
    <property type="evidence" value="ECO:0007669"/>
    <property type="project" value="TreeGrafter"/>
</dbReference>
<dbReference type="InterPro" id="IPR028994">
    <property type="entry name" value="Integrin_alpha_N"/>
</dbReference>
<evidence type="ECO:0000313" key="4">
    <source>
        <dbReference type="Proteomes" id="UP000314986"/>
    </source>
</evidence>
<reference evidence="3" key="5">
    <citation type="submission" date="2025-09" db="UniProtKB">
        <authorList>
            <consortium name="Ensembl"/>
        </authorList>
    </citation>
    <scope>IDENTIFICATION</scope>
</reference>
<reference evidence="3" key="4">
    <citation type="submission" date="2025-08" db="UniProtKB">
        <authorList>
            <consortium name="Ensembl"/>
        </authorList>
    </citation>
    <scope>IDENTIFICATION</scope>
</reference>
<dbReference type="AlphaFoldDB" id="A0A4W3GS42"/>
<dbReference type="InParanoid" id="A0A4W3GS42"/>
<evidence type="ECO:0008006" key="5">
    <source>
        <dbReference type="Google" id="ProtNLM"/>
    </source>
</evidence>
<dbReference type="GO" id="GO:0098609">
    <property type="term" value="P:cell-cell adhesion"/>
    <property type="evidence" value="ECO:0007669"/>
    <property type="project" value="TreeGrafter"/>
</dbReference>
<dbReference type="GO" id="GO:0007160">
    <property type="term" value="P:cell-matrix adhesion"/>
    <property type="evidence" value="ECO:0007669"/>
    <property type="project" value="TreeGrafter"/>
</dbReference>
<feature type="chain" id="PRO_5021247227" description="Integrin alpha-2 domain-containing protein" evidence="2">
    <location>
        <begin position="16"/>
        <end position="97"/>
    </location>
</feature>
<dbReference type="GO" id="GO:0008305">
    <property type="term" value="C:integrin complex"/>
    <property type="evidence" value="ECO:0007669"/>
    <property type="project" value="TreeGrafter"/>
</dbReference>
<dbReference type="Proteomes" id="UP000314986">
    <property type="component" value="Unassembled WGS sequence"/>
</dbReference>
<reference evidence="4" key="2">
    <citation type="journal article" date="2007" name="PLoS Biol.">
        <title>Survey sequencing and comparative analysis of the elephant shark (Callorhinchus milii) genome.</title>
        <authorList>
            <person name="Venkatesh B."/>
            <person name="Kirkness E.F."/>
            <person name="Loh Y.H."/>
            <person name="Halpern A.L."/>
            <person name="Lee A.P."/>
            <person name="Johnson J."/>
            <person name="Dandona N."/>
            <person name="Viswanathan L.D."/>
            <person name="Tay A."/>
            <person name="Venter J.C."/>
            <person name="Strausberg R.L."/>
            <person name="Brenner S."/>
        </authorList>
    </citation>
    <scope>NUCLEOTIDE SEQUENCE [LARGE SCALE GENOMIC DNA]</scope>
</reference>
<dbReference type="STRING" id="7868.ENSCMIP00000005862"/>
<sequence>LPLALFVTGLAAILCFNIETENPYSFKGEEASHFGYSLSQLDTGTEKWTIVGAPLHKQGSNTPGAIYKCGYQTTCNKISTRGNSTLRKIYYSLPLSL</sequence>
<evidence type="ECO:0000256" key="2">
    <source>
        <dbReference type="SAM" id="SignalP"/>
    </source>
</evidence>
<organism evidence="3 4">
    <name type="scientific">Callorhinchus milii</name>
    <name type="common">Ghost shark</name>
    <dbReference type="NCBI Taxonomy" id="7868"/>
    <lineage>
        <taxon>Eukaryota</taxon>
        <taxon>Metazoa</taxon>
        <taxon>Chordata</taxon>
        <taxon>Craniata</taxon>
        <taxon>Vertebrata</taxon>
        <taxon>Chondrichthyes</taxon>
        <taxon>Holocephali</taxon>
        <taxon>Chimaeriformes</taxon>
        <taxon>Callorhinchidae</taxon>
        <taxon>Callorhinchus</taxon>
    </lineage>
</organism>
<feature type="repeat" description="FG-GAP" evidence="1">
    <location>
        <begin position="20"/>
        <end position="78"/>
    </location>
</feature>
<accession>A0A4W3GS42</accession>
<protein>
    <recommendedName>
        <fullName evidence="5">Integrin alpha-2 domain-containing protein</fullName>
    </recommendedName>
</protein>
<dbReference type="GO" id="GO:0007229">
    <property type="term" value="P:integrin-mediated signaling pathway"/>
    <property type="evidence" value="ECO:0007669"/>
    <property type="project" value="TreeGrafter"/>
</dbReference>
<dbReference type="InterPro" id="IPR013519">
    <property type="entry name" value="Int_alpha_beta-p"/>
</dbReference>
<dbReference type="GO" id="GO:0009897">
    <property type="term" value="C:external side of plasma membrane"/>
    <property type="evidence" value="ECO:0007669"/>
    <property type="project" value="TreeGrafter"/>
</dbReference>
<dbReference type="Ensembl" id="ENSCMIT00000006057.1">
    <property type="protein sequence ID" value="ENSCMIP00000005862.1"/>
    <property type="gene ID" value="ENSCMIG00000003367.1"/>
</dbReference>
<dbReference type="PANTHER" id="PTHR23220:SF134">
    <property type="entry name" value="INTEGRIN ALPHA-2 DOMAIN-CONTAINING PROTEIN"/>
    <property type="match status" value="1"/>
</dbReference>
<proteinExistence type="predicted"/>
<keyword evidence="2" id="KW-0732">Signal</keyword>
<evidence type="ECO:0000256" key="1">
    <source>
        <dbReference type="PROSITE-ProRule" id="PRU00803"/>
    </source>
</evidence>
<keyword evidence="4" id="KW-1185">Reference proteome</keyword>
<dbReference type="Gene3D" id="2.130.10.130">
    <property type="entry name" value="Integrin alpha, N-terminal"/>
    <property type="match status" value="1"/>
</dbReference>
<dbReference type="PANTHER" id="PTHR23220">
    <property type="entry name" value="INTEGRIN ALPHA"/>
    <property type="match status" value="1"/>
</dbReference>
<dbReference type="GO" id="GO:0033627">
    <property type="term" value="P:cell adhesion mediated by integrin"/>
    <property type="evidence" value="ECO:0007669"/>
    <property type="project" value="TreeGrafter"/>
</dbReference>
<name>A0A4W3GS42_CALMI</name>